<evidence type="ECO:0000256" key="1">
    <source>
        <dbReference type="ARBA" id="ARBA00004196"/>
    </source>
</evidence>
<gene>
    <name evidence="7" type="ORF">OEG82_22070</name>
</gene>
<evidence type="ECO:0000259" key="5">
    <source>
        <dbReference type="Pfam" id="PF25917"/>
    </source>
</evidence>
<feature type="domain" description="Multidrug resistance protein MdtA-like C-terminal permuted SH3" evidence="6">
    <location>
        <begin position="293"/>
        <end position="337"/>
    </location>
</feature>
<feature type="chain" id="PRO_5047530334" evidence="4">
    <location>
        <begin position="19"/>
        <end position="351"/>
    </location>
</feature>
<dbReference type="SUPFAM" id="SSF111369">
    <property type="entry name" value="HlyD-like secretion proteins"/>
    <property type="match status" value="1"/>
</dbReference>
<evidence type="ECO:0000256" key="2">
    <source>
        <dbReference type="ARBA" id="ARBA00009477"/>
    </source>
</evidence>
<dbReference type="Gene3D" id="1.10.287.470">
    <property type="entry name" value="Helix hairpin bin"/>
    <property type="match status" value="1"/>
</dbReference>
<evidence type="ECO:0000259" key="6">
    <source>
        <dbReference type="Pfam" id="PF25967"/>
    </source>
</evidence>
<organism evidence="7 8">
    <name type="scientific">Hoeflea ulvae</name>
    <dbReference type="NCBI Taxonomy" id="2983764"/>
    <lineage>
        <taxon>Bacteria</taxon>
        <taxon>Pseudomonadati</taxon>
        <taxon>Pseudomonadota</taxon>
        <taxon>Alphaproteobacteria</taxon>
        <taxon>Hyphomicrobiales</taxon>
        <taxon>Rhizobiaceae</taxon>
        <taxon>Hoeflea</taxon>
    </lineage>
</organism>
<dbReference type="InterPro" id="IPR006143">
    <property type="entry name" value="RND_pump_MFP"/>
</dbReference>
<keyword evidence="4" id="KW-0732">Signal</keyword>
<feature type="signal peptide" evidence="4">
    <location>
        <begin position="1"/>
        <end position="18"/>
    </location>
</feature>
<proteinExistence type="inferred from homology"/>
<protein>
    <submittedName>
        <fullName evidence="7">Efflux RND transporter periplasmic adaptor subunit</fullName>
    </submittedName>
</protein>
<keyword evidence="3" id="KW-0813">Transport</keyword>
<dbReference type="PANTHER" id="PTHR30469:SF15">
    <property type="entry name" value="HLYD FAMILY OF SECRETION PROTEINS"/>
    <property type="match status" value="1"/>
</dbReference>
<dbReference type="RefSeq" id="WP_267614495.1">
    <property type="nucleotide sequence ID" value="NZ_JAOVZQ010000001.1"/>
</dbReference>
<evidence type="ECO:0000313" key="8">
    <source>
        <dbReference type="Proteomes" id="UP001081283"/>
    </source>
</evidence>
<dbReference type="InterPro" id="IPR058625">
    <property type="entry name" value="MdtA-like_BSH"/>
</dbReference>
<keyword evidence="8" id="KW-1185">Reference proteome</keyword>
<dbReference type="InterPro" id="IPR058627">
    <property type="entry name" value="MdtA-like_C"/>
</dbReference>
<dbReference type="Gene3D" id="2.40.420.20">
    <property type="match status" value="1"/>
</dbReference>
<dbReference type="Pfam" id="PF25967">
    <property type="entry name" value="RND-MFP_C"/>
    <property type="match status" value="1"/>
</dbReference>
<dbReference type="Proteomes" id="UP001081283">
    <property type="component" value="Unassembled WGS sequence"/>
</dbReference>
<comment type="subcellular location">
    <subcellularLocation>
        <location evidence="1">Cell envelope</location>
    </subcellularLocation>
</comment>
<reference evidence="7" key="1">
    <citation type="submission" date="2022-10" db="EMBL/GenBank/DDBJ databases">
        <title>Hoeflea sp. J2-29, isolated from marine algae.</title>
        <authorList>
            <person name="Kristyanto S."/>
            <person name="Kim J.M."/>
            <person name="Jeon C.O."/>
        </authorList>
    </citation>
    <scope>NUCLEOTIDE SEQUENCE</scope>
    <source>
        <strain evidence="7">J2-29</strain>
    </source>
</reference>
<dbReference type="PANTHER" id="PTHR30469">
    <property type="entry name" value="MULTIDRUG RESISTANCE PROTEIN MDTA"/>
    <property type="match status" value="1"/>
</dbReference>
<dbReference type="Gene3D" id="2.40.50.100">
    <property type="match status" value="1"/>
</dbReference>
<feature type="domain" description="Multidrug resistance protein MdtA-like barrel-sandwich hybrid" evidence="5">
    <location>
        <begin position="63"/>
        <end position="190"/>
    </location>
</feature>
<evidence type="ECO:0000256" key="4">
    <source>
        <dbReference type="SAM" id="SignalP"/>
    </source>
</evidence>
<dbReference type="NCBIfam" id="TIGR01730">
    <property type="entry name" value="RND_mfp"/>
    <property type="match status" value="1"/>
</dbReference>
<evidence type="ECO:0000256" key="3">
    <source>
        <dbReference type="ARBA" id="ARBA00022448"/>
    </source>
</evidence>
<dbReference type="EMBL" id="JAOVZQ010000001">
    <property type="protein sequence ID" value="MCY0096677.1"/>
    <property type="molecule type" value="Genomic_DNA"/>
</dbReference>
<comment type="similarity">
    <text evidence="2">Belongs to the membrane fusion protein (MFP) (TC 8.A.1) family.</text>
</comment>
<dbReference type="Pfam" id="PF25917">
    <property type="entry name" value="BSH_RND"/>
    <property type="match status" value="1"/>
</dbReference>
<dbReference type="Gene3D" id="2.40.30.170">
    <property type="match status" value="1"/>
</dbReference>
<evidence type="ECO:0000313" key="7">
    <source>
        <dbReference type="EMBL" id="MCY0096677.1"/>
    </source>
</evidence>
<comment type="caution">
    <text evidence="7">The sequence shown here is derived from an EMBL/GenBank/DDBJ whole genome shotgun (WGS) entry which is preliminary data.</text>
</comment>
<name>A0ABT3YM65_9HYPH</name>
<accession>A0ABT3YM65</accession>
<sequence>MRFSIALVSLALALPAQAENIPESDAQPRPVVSLLVDPQVGTALSYTGTVVAKTETGLGFPMSGTVAARPVSTGDLVEKGDVLARLDTQDLNADLRTADASVTVAKAQLRSATDARERAKTLAERGVDSTTRLEDAERALVSAQAGLDQALASQARAADTLDLATLTAPYDGVVTETFAEPGATLSAGQTVLQLAAIGEREILIDLSEEEVSLRAPGDRFIASLLVKETIRTEAVLTRIDPVAERTTRTYRLHLRLENAPEEFRLGSLVRVLPAVGEDTSIVLPHSALLEPPAVWIVDRTSNTVSLRPVTVSNIAGDIAVITSGLSVGDEVVTKGIHSLEEGQAVGPRVSQ</sequence>